<evidence type="ECO:0000256" key="1">
    <source>
        <dbReference type="ARBA" id="ARBA00004141"/>
    </source>
</evidence>
<reference evidence="9" key="1">
    <citation type="submission" date="2025-08" db="UniProtKB">
        <authorList>
            <consortium name="Ensembl"/>
        </authorList>
    </citation>
    <scope>IDENTIFICATION</scope>
</reference>
<dbReference type="InterPro" id="IPR017871">
    <property type="entry name" value="ABC_transporter-like_CS"/>
</dbReference>
<feature type="domain" description="ABC transporter" evidence="8">
    <location>
        <begin position="44"/>
        <end position="264"/>
    </location>
</feature>
<keyword evidence="6 7" id="KW-0472">Membrane</keyword>
<feature type="transmembrane region" description="Helical" evidence="7">
    <location>
        <begin position="288"/>
        <end position="311"/>
    </location>
</feature>
<feature type="transmembrane region" description="Helical" evidence="7">
    <location>
        <begin position="323"/>
        <end position="347"/>
    </location>
</feature>
<dbReference type="PANTHER" id="PTHR48041:SF113">
    <property type="entry name" value="ATP-BINDING CASSETTE SUB-FAMILY G MEMBER 5"/>
    <property type="match status" value="1"/>
</dbReference>
<name>A0A672N8S3_SINGR</name>
<evidence type="ECO:0000256" key="2">
    <source>
        <dbReference type="ARBA" id="ARBA00005814"/>
    </source>
</evidence>
<proteinExistence type="inferred from homology"/>
<comment type="subcellular location">
    <subcellularLocation>
        <location evidence="1">Membrane</location>
        <topology evidence="1">Multi-pass membrane protein</topology>
    </subcellularLocation>
</comment>
<dbReference type="GO" id="GO:0140359">
    <property type="term" value="F:ABC-type transporter activity"/>
    <property type="evidence" value="ECO:0007669"/>
    <property type="project" value="InterPro"/>
</dbReference>
<dbReference type="InterPro" id="IPR003439">
    <property type="entry name" value="ABC_transporter-like_ATP-bd"/>
</dbReference>
<keyword evidence="10" id="KW-1185">Reference proteome</keyword>
<reference evidence="9" key="2">
    <citation type="submission" date="2025-09" db="UniProtKB">
        <authorList>
            <consortium name="Ensembl"/>
        </authorList>
    </citation>
    <scope>IDENTIFICATION</scope>
</reference>
<feature type="transmembrane region" description="Helical" evidence="7">
    <location>
        <begin position="244"/>
        <end position="268"/>
    </location>
</feature>
<keyword evidence="3" id="KW-0813">Transport</keyword>
<dbReference type="GO" id="GO:0033344">
    <property type="term" value="P:cholesterol efflux"/>
    <property type="evidence" value="ECO:0007669"/>
    <property type="project" value="TreeGrafter"/>
</dbReference>
<dbReference type="Pfam" id="PF00005">
    <property type="entry name" value="ABC_tran"/>
    <property type="match status" value="1"/>
</dbReference>
<dbReference type="GO" id="GO:0016887">
    <property type="term" value="F:ATP hydrolysis activity"/>
    <property type="evidence" value="ECO:0007669"/>
    <property type="project" value="InterPro"/>
</dbReference>
<dbReference type="Ensembl" id="ENSSGRT00000049601.1">
    <property type="protein sequence ID" value="ENSSGRP00000046364.1"/>
    <property type="gene ID" value="ENSSGRG00000024827.1"/>
</dbReference>
<evidence type="ECO:0000256" key="5">
    <source>
        <dbReference type="ARBA" id="ARBA00022989"/>
    </source>
</evidence>
<comment type="similarity">
    <text evidence="2">Belongs to the ABC transporter superfamily. ABCG family. Eye pigment precursor importer (TC 3.A.1.204) subfamily.</text>
</comment>
<dbReference type="GO" id="GO:0005524">
    <property type="term" value="F:ATP binding"/>
    <property type="evidence" value="ECO:0007669"/>
    <property type="project" value="InterPro"/>
</dbReference>
<dbReference type="Gene3D" id="3.40.50.300">
    <property type="entry name" value="P-loop containing nucleotide triphosphate hydrolases"/>
    <property type="match status" value="1"/>
</dbReference>
<dbReference type="PROSITE" id="PS50893">
    <property type="entry name" value="ABC_TRANSPORTER_2"/>
    <property type="match status" value="1"/>
</dbReference>
<dbReference type="GO" id="GO:0043190">
    <property type="term" value="C:ATP-binding cassette (ABC) transporter complex"/>
    <property type="evidence" value="ECO:0007669"/>
    <property type="project" value="TreeGrafter"/>
</dbReference>
<dbReference type="InterPro" id="IPR013525">
    <property type="entry name" value="ABC2_TM"/>
</dbReference>
<accession>A0A672N8S3</accession>
<evidence type="ECO:0000259" key="8">
    <source>
        <dbReference type="PROSITE" id="PS50893"/>
    </source>
</evidence>
<evidence type="ECO:0000256" key="7">
    <source>
        <dbReference type="SAM" id="Phobius"/>
    </source>
</evidence>
<evidence type="ECO:0000256" key="4">
    <source>
        <dbReference type="ARBA" id="ARBA00022692"/>
    </source>
</evidence>
<organism evidence="9 10">
    <name type="scientific">Sinocyclocheilus grahami</name>
    <name type="common">Dianchi golden-line fish</name>
    <name type="synonym">Barbus grahami</name>
    <dbReference type="NCBI Taxonomy" id="75366"/>
    <lineage>
        <taxon>Eukaryota</taxon>
        <taxon>Metazoa</taxon>
        <taxon>Chordata</taxon>
        <taxon>Craniata</taxon>
        <taxon>Vertebrata</taxon>
        <taxon>Euteleostomi</taxon>
        <taxon>Actinopterygii</taxon>
        <taxon>Neopterygii</taxon>
        <taxon>Teleostei</taxon>
        <taxon>Ostariophysi</taxon>
        <taxon>Cypriniformes</taxon>
        <taxon>Cyprinidae</taxon>
        <taxon>Cyprininae</taxon>
        <taxon>Sinocyclocheilus</taxon>
    </lineage>
</organism>
<evidence type="ECO:0000256" key="3">
    <source>
        <dbReference type="ARBA" id="ARBA00022448"/>
    </source>
</evidence>
<keyword evidence="5 7" id="KW-1133">Transmembrane helix</keyword>
<dbReference type="GO" id="GO:0042632">
    <property type="term" value="P:cholesterol homeostasis"/>
    <property type="evidence" value="ECO:0007669"/>
    <property type="project" value="TreeGrafter"/>
</dbReference>
<dbReference type="InterPro" id="IPR050352">
    <property type="entry name" value="ABCG_transporters"/>
</dbReference>
<dbReference type="AlphaFoldDB" id="A0A672N8S3"/>
<dbReference type="Pfam" id="PF01061">
    <property type="entry name" value="ABC2_membrane"/>
    <property type="match status" value="1"/>
</dbReference>
<evidence type="ECO:0000313" key="9">
    <source>
        <dbReference type="Ensembl" id="ENSSGRP00000046364.1"/>
    </source>
</evidence>
<evidence type="ECO:0000313" key="10">
    <source>
        <dbReference type="Proteomes" id="UP000472262"/>
    </source>
</evidence>
<dbReference type="PANTHER" id="PTHR48041">
    <property type="entry name" value="ABC TRANSPORTER G FAMILY MEMBER 28"/>
    <property type="match status" value="1"/>
</dbReference>
<dbReference type="InterPro" id="IPR027417">
    <property type="entry name" value="P-loop_NTPase"/>
</dbReference>
<dbReference type="PROSITE" id="PS00211">
    <property type="entry name" value="ABC_TRANSPORTER_1"/>
    <property type="match status" value="1"/>
</dbReference>
<feature type="transmembrane region" description="Helical" evidence="7">
    <location>
        <begin position="435"/>
        <end position="453"/>
    </location>
</feature>
<dbReference type="GO" id="GO:0016324">
    <property type="term" value="C:apical plasma membrane"/>
    <property type="evidence" value="ECO:0007669"/>
    <property type="project" value="TreeGrafter"/>
</dbReference>
<dbReference type="SUPFAM" id="SSF52540">
    <property type="entry name" value="P-loop containing nucleoside triphosphate hydrolases"/>
    <property type="match status" value="1"/>
</dbReference>
<feature type="transmembrane region" description="Helical" evidence="7">
    <location>
        <begin position="353"/>
        <end position="373"/>
    </location>
</feature>
<evidence type="ECO:0000256" key="6">
    <source>
        <dbReference type="ARBA" id="ARBA00023136"/>
    </source>
</evidence>
<dbReference type="Proteomes" id="UP000472262">
    <property type="component" value="Unassembled WGS sequence"/>
</dbReference>
<keyword evidence="4 7" id="KW-0812">Transmembrane</keyword>
<sequence>MSQLHSYSLQDVFQNNGLNGSFKVVSETGTSQPNPDYVDSSCSLSVKNVSYTVSEHVGPWWDLSSFRRKWSRQILNQVSFHVDSGQIIGILGNSGKFFLLSQSDNLLSYLTVEETLTYTAQLALRKHSSEAIHKKVTAVMVELSLGHVAHSMIGGRIFPGISGGERRRVSIASQLLQDPKVILLDEPTTGLDSMTANQIVVLLAELARRDRIVIVTIHQPRSGIVDASGTDSYLISVENSCLPFYIYIYIYIIFFILLLLFLFFLFPALRAIADQESKDDLYQKWQMFLTYIIHILPFSIISVFIFTSFLYWTVSMNPDPVRFMCFSAMVMVPHIIGELLTLVLLGVVQDPNMVNSGVALLSVAGIMVGSGFLRSFKQMPVVFQWLSYLTFQKYGCELLIVIEFYGLNFICTPLAGLPGSCLGYPGALSHYTQDFLPLYAFLPALVILGIISFKIRDHLIRR</sequence>
<protein>
    <submittedName>
        <fullName evidence="9">ATP-binding cassette, sub-family G (WHITE), member 5</fullName>
    </submittedName>
</protein>